<dbReference type="PANTHER" id="PTHR33164">
    <property type="entry name" value="TRANSCRIPTIONAL REGULATOR, MARR FAMILY"/>
    <property type="match status" value="1"/>
</dbReference>
<dbReference type="Gene3D" id="1.10.10.10">
    <property type="entry name" value="Winged helix-like DNA-binding domain superfamily/Winged helix DNA-binding domain"/>
    <property type="match status" value="1"/>
</dbReference>
<dbReference type="InterPro" id="IPR039422">
    <property type="entry name" value="MarR/SlyA-like"/>
</dbReference>
<dbReference type="EMBL" id="BJLQ01000022">
    <property type="protein sequence ID" value="GEA84941.1"/>
    <property type="molecule type" value="Genomic_DNA"/>
</dbReference>
<organism evidence="3 4">
    <name type="scientific">Cellulomonas gelida</name>
    <dbReference type="NCBI Taxonomy" id="1712"/>
    <lineage>
        <taxon>Bacteria</taxon>
        <taxon>Bacillati</taxon>
        <taxon>Actinomycetota</taxon>
        <taxon>Actinomycetes</taxon>
        <taxon>Micrococcales</taxon>
        <taxon>Cellulomonadaceae</taxon>
        <taxon>Cellulomonas</taxon>
    </lineage>
</organism>
<evidence type="ECO:0000256" key="1">
    <source>
        <dbReference type="SAM" id="MobiDB-lite"/>
    </source>
</evidence>
<dbReference type="InterPro" id="IPR000835">
    <property type="entry name" value="HTH_MarR-typ"/>
</dbReference>
<keyword evidence="4" id="KW-1185">Reference proteome</keyword>
<accession>A0A4Y3KKI7</accession>
<name>A0A4Y3KKI7_9CELL</name>
<feature type="domain" description="HTH marR-type" evidence="2">
    <location>
        <begin position="28"/>
        <end position="165"/>
    </location>
</feature>
<dbReference type="PANTHER" id="PTHR33164:SF99">
    <property type="entry name" value="MARR FAMILY REGULATORY PROTEIN"/>
    <property type="match status" value="1"/>
</dbReference>
<dbReference type="GO" id="GO:0003700">
    <property type="term" value="F:DNA-binding transcription factor activity"/>
    <property type="evidence" value="ECO:0007669"/>
    <property type="project" value="InterPro"/>
</dbReference>
<dbReference type="SMART" id="SM00347">
    <property type="entry name" value="HTH_MARR"/>
    <property type="match status" value="1"/>
</dbReference>
<gene>
    <name evidence="3" type="ORF">CGE01nite_21920</name>
</gene>
<dbReference type="PROSITE" id="PS50995">
    <property type="entry name" value="HTH_MARR_2"/>
    <property type="match status" value="1"/>
</dbReference>
<evidence type="ECO:0000313" key="3">
    <source>
        <dbReference type="EMBL" id="GEA84941.1"/>
    </source>
</evidence>
<dbReference type="SUPFAM" id="SSF46785">
    <property type="entry name" value="Winged helix' DNA-binding domain"/>
    <property type="match status" value="1"/>
</dbReference>
<sequence length="175" mass="19195">MTDPTTVERAPDAPDAPPQAPVRWLSADEQLSWRAFRTATAMLSDVLAHELEKDSGLSVHEYEVLVRLSEAPGRTMRMSEIATGLAHSRSRLTHTVRRMEEQGLVERQQCPSDARGVDCTMTELGWRRLVDAAPGHVRSVRAHLVDVLTPAQFAALGEAMEAVRVHLTGGACHPA</sequence>
<proteinExistence type="predicted"/>
<dbReference type="Proteomes" id="UP000320461">
    <property type="component" value="Unassembled WGS sequence"/>
</dbReference>
<dbReference type="GO" id="GO:0006950">
    <property type="term" value="P:response to stress"/>
    <property type="evidence" value="ECO:0007669"/>
    <property type="project" value="TreeGrafter"/>
</dbReference>
<feature type="region of interest" description="Disordered" evidence="1">
    <location>
        <begin position="1"/>
        <end position="20"/>
    </location>
</feature>
<protein>
    <submittedName>
        <fullName evidence="3">MarR family transcriptional regulator</fullName>
    </submittedName>
</protein>
<evidence type="ECO:0000313" key="4">
    <source>
        <dbReference type="Proteomes" id="UP000320461"/>
    </source>
</evidence>
<dbReference type="RefSeq" id="WP_229747484.1">
    <property type="nucleotide sequence ID" value="NZ_BJLQ01000022.1"/>
</dbReference>
<reference evidence="3 4" key="1">
    <citation type="submission" date="2019-06" db="EMBL/GenBank/DDBJ databases">
        <title>Whole genome shotgun sequence of Cellulomonas gelida NBRC 3748.</title>
        <authorList>
            <person name="Hosoyama A."/>
            <person name="Uohara A."/>
            <person name="Ohji S."/>
            <person name="Ichikawa N."/>
        </authorList>
    </citation>
    <scope>NUCLEOTIDE SEQUENCE [LARGE SCALE GENOMIC DNA]</scope>
    <source>
        <strain evidence="3 4">NBRC 3748</strain>
    </source>
</reference>
<comment type="caution">
    <text evidence="3">The sequence shown here is derived from an EMBL/GenBank/DDBJ whole genome shotgun (WGS) entry which is preliminary data.</text>
</comment>
<dbReference type="InterPro" id="IPR036388">
    <property type="entry name" value="WH-like_DNA-bd_sf"/>
</dbReference>
<evidence type="ECO:0000259" key="2">
    <source>
        <dbReference type="PROSITE" id="PS50995"/>
    </source>
</evidence>
<dbReference type="InterPro" id="IPR036390">
    <property type="entry name" value="WH_DNA-bd_sf"/>
</dbReference>
<dbReference type="AlphaFoldDB" id="A0A4Y3KKI7"/>
<dbReference type="Pfam" id="PF12802">
    <property type="entry name" value="MarR_2"/>
    <property type="match status" value="1"/>
</dbReference>